<protein>
    <submittedName>
        <fullName evidence="1">Uncharacterized protein</fullName>
    </submittedName>
</protein>
<gene>
    <name evidence="1" type="ORF">H4R20_003584</name>
</gene>
<evidence type="ECO:0000313" key="1">
    <source>
        <dbReference type="EMBL" id="KAJ2801681.1"/>
    </source>
</evidence>
<dbReference type="AlphaFoldDB" id="A0A9W8LSV8"/>
<reference evidence="1" key="1">
    <citation type="submission" date="2022-07" db="EMBL/GenBank/DDBJ databases">
        <title>Phylogenomic reconstructions and comparative analyses of Kickxellomycotina fungi.</title>
        <authorList>
            <person name="Reynolds N.K."/>
            <person name="Stajich J.E."/>
            <person name="Barry K."/>
            <person name="Grigoriev I.V."/>
            <person name="Crous P."/>
            <person name="Smith M.E."/>
        </authorList>
    </citation>
    <scope>NUCLEOTIDE SEQUENCE</scope>
    <source>
        <strain evidence="1">NRRL 1565</strain>
    </source>
</reference>
<comment type="caution">
    <text evidence="1">The sequence shown here is derived from an EMBL/GenBank/DDBJ whole genome shotgun (WGS) entry which is preliminary data.</text>
</comment>
<keyword evidence="2" id="KW-1185">Reference proteome</keyword>
<sequence length="277" mass="29540">MKLSDASFRISHTVVLAYPDITRAAGFRAALALWIKLAGSDPAGSTVCTASFASKPTEILLPRNVPEISSSYRQGEADSADEIPVVFATSRSHPELTFCFVSGLPATEHIPALVDGLTTLLEQHNVKSLVVPLAADVTCAEKEGRLWVQYPEASMDLGKLQSQLAELRHLPKGAETADTFLSVLSNIMSASAVGDVALLIHADKRPAGSRYQQNVVFGTEYADDSDAEIVRSLVRTLSAAIGIAGTASNAMEDLLSVQTERVRLDVDQLAKTLGTFG</sequence>
<dbReference type="OrthoDB" id="5557926at2759"/>
<accession>A0A9W8LSV8</accession>
<name>A0A9W8LSV8_9FUNG</name>
<dbReference type="EMBL" id="JANBUO010000774">
    <property type="protein sequence ID" value="KAJ2801681.1"/>
    <property type="molecule type" value="Genomic_DNA"/>
</dbReference>
<proteinExistence type="predicted"/>
<organism evidence="1 2">
    <name type="scientific">Coemansia guatemalensis</name>
    <dbReference type="NCBI Taxonomy" id="2761395"/>
    <lineage>
        <taxon>Eukaryota</taxon>
        <taxon>Fungi</taxon>
        <taxon>Fungi incertae sedis</taxon>
        <taxon>Zoopagomycota</taxon>
        <taxon>Kickxellomycotina</taxon>
        <taxon>Kickxellomycetes</taxon>
        <taxon>Kickxellales</taxon>
        <taxon>Kickxellaceae</taxon>
        <taxon>Coemansia</taxon>
    </lineage>
</organism>
<dbReference type="Proteomes" id="UP001140094">
    <property type="component" value="Unassembled WGS sequence"/>
</dbReference>
<evidence type="ECO:0000313" key="2">
    <source>
        <dbReference type="Proteomes" id="UP001140094"/>
    </source>
</evidence>